<evidence type="ECO:0000256" key="1">
    <source>
        <dbReference type="SAM" id="MobiDB-lite"/>
    </source>
</evidence>
<accession>A0A9N8DXN2</accession>
<dbReference type="OrthoDB" id="46595at2759"/>
<name>A0A9N8DXN2_9STRA</name>
<gene>
    <name evidence="2" type="ORF">SEMRO_372_G128840.1</name>
</gene>
<dbReference type="AlphaFoldDB" id="A0A9N8DXN2"/>
<reference evidence="2" key="1">
    <citation type="submission" date="2020-06" db="EMBL/GenBank/DDBJ databases">
        <authorList>
            <consortium name="Plant Systems Biology data submission"/>
        </authorList>
    </citation>
    <scope>NUCLEOTIDE SEQUENCE</scope>
    <source>
        <strain evidence="2">D6</strain>
    </source>
</reference>
<keyword evidence="3" id="KW-1185">Reference proteome</keyword>
<evidence type="ECO:0000313" key="2">
    <source>
        <dbReference type="EMBL" id="CAB9509039.1"/>
    </source>
</evidence>
<feature type="compositionally biased region" description="Basic and acidic residues" evidence="1">
    <location>
        <begin position="141"/>
        <end position="162"/>
    </location>
</feature>
<dbReference type="SUPFAM" id="SSF53335">
    <property type="entry name" value="S-adenosyl-L-methionine-dependent methyltransferases"/>
    <property type="match status" value="1"/>
</dbReference>
<dbReference type="EMBL" id="CAICTM010000371">
    <property type="protein sequence ID" value="CAB9509039.1"/>
    <property type="molecule type" value="Genomic_DNA"/>
</dbReference>
<evidence type="ECO:0000313" key="3">
    <source>
        <dbReference type="Proteomes" id="UP001153069"/>
    </source>
</evidence>
<dbReference type="Proteomes" id="UP001153069">
    <property type="component" value="Unassembled WGS sequence"/>
</dbReference>
<comment type="caution">
    <text evidence="2">The sequence shown here is derived from an EMBL/GenBank/DDBJ whole genome shotgun (WGS) entry which is preliminary data.</text>
</comment>
<proteinExistence type="predicted"/>
<organism evidence="2 3">
    <name type="scientific">Seminavis robusta</name>
    <dbReference type="NCBI Taxonomy" id="568900"/>
    <lineage>
        <taxon>Eukaryota</taxon>
        <taxon>Sar</taxon>
        <taxon>Stramenopiles</taxon>
        <taxon>Ochrophyta</taxon>
        <taxon>Bacillariophyta</taxon>
        <taxon>Bacillariophyceae</taxon>
        <taxon>Bacillariophycidae</taxon>
        <taxon>Naviculales</taxon>
        <taxon>Naviculaceae</taxon>
        <taxon>Seminavis</taxon>
    </lineage>
</organism>
<evidence type="ECO:0008006" key="4">
    <source>
        <dbReference type="Google" id="ProtNLM"/>
    </source>
</evidence>
<dbReference type="InterPro" id="IPR029063">
    <property type="entry name" value="SAM-dependent_MTases_sf"/>
</dbReference>
<sequence>MVAISKSRIKQRNAFSKQEKHERLLLIVLGSLSICWAGLKVFNASVGGDGLTGAVLSKRLSAMKDNHVHLKLQSKSQPMLSESYNAIAMDIIGTLDCKTLLNKTVIMPGGGGGMYDDYVPADNENLDGEQQEQERVRRRRRLEEEGEAQKTDDGDDSLRKNNNEAGEDPNMEAGANGADDGVRVDPNFSGDDMNNLDNYEDVTAKELFCLAAATTTMPAEKIQQHKERIQCDATGTRQEALLDVWSSARAQMPESLLLKTLDLATETTRTLGKHTVNLWSPRNDDGMNYILSQVSNQDETARVNGNNFFGLSHNLGPDHLYVDVGSCLGITALAVILEYPKTKVVSVEPAAPNWLMQEINMKCNLDEDQQPTLLLTGVGPHTKETMAAKLLWRPSAVTATRAWTPAEEKIAGEDEELFVQLRPWKAILAEAEVPSSHHIDVLHMDCEGCEYNLIPSLSDSEYDSIDTVMGDLHWGYIPLHKLPSSKRGELTHNRLCQHENFARTAKECCGNLHLPVRSSIPGEVLILEGKDTANGGATVVDVIADNLCDDFDLWKQEHQLYDIMEDYGWFEISSVAS</sequence>
<protein>
    <recommendedName>
        <fullName evidence="4">Methyltransferase FkbM domain-containing protein</fullName>
    </recommendedName>
</protein>
<feature type="region of interest" description="Disordered" evidence="1">
    <location>
        <begin position="116"/>
        <end position="188"/>
    </location>
</feature>
<dbReference type="Gene3D" id="3.40.50.150">
    <property type="entry name" value="Vaccinia Virus protein VP39"/>
    <property type="match status" value="1"/>
</dbReference>